<evidence type="ECO:0000256" key="3">
    <source>
        <dbReference type="ARBA" id="ARBA00023295"/>
    </source>
</evidence>
<dbReference type="PANTHER" id="PTHR34135:SF2">
    <property type="entry name" value="LYSOZYME"/>
    <property type="match status" value="1"/>
</dbReference>
<dbReference type="SMART" id="SM00641">
    <property type="entry name" value="Glyco_25"/>
    <property type="match status" value="1"/>
</dbReference>
<dbReference type="InterPro" id="IPR002053">
    <property type="entry name" value="Glyco_hydro_25"/>
</dbReference>
<sequence>MANIIDLSSNQAGIDLSKLQIDGAIVKASGESASVNPYFEQWVDYLLAHNLMAGAYHFAIGNDPIAEANQFLAKVKPYLGKITLALDFEAMAVQKWGSAGAKQWLDYVSQQTGKTPFIYMSASTAETLDWSAVAGKYPLWRAQYPDNNTGSWATPWTDGKGQGAWKSVAIYQYEDMGRIAGYGGNLDLNLVELSKADWQALAQGNTTKTITQPTKENSKMIYAFAVQNGTGTFLFDGQNTLAFTGKNAKAAYDHYVGTYKAIVGKNIPNQIKTQAQFDLWDKLYPVKYIAFN</sequence>
<proteinExistence type="inferred from homology"/>
<gene>
    <name evidence="4" type="ORF">ACFO26_06850</name>
</gene>
<dbReference type="EMBL" id="JBHSGD010000005">
    <property type="protein sequence ID" value="MFC4652625.1"/>
    <property type="molecule type" value="Genomic_DNA"/>
</dbReference>
<reference evidence="5" key="1">
    <citation type="journal article" date="2019" name="Int. J. Syst. Evol. Microbiol.">
        <title>The Global Catalogue of Microorganisms (GCM) 10K type strain sequencing project: providing services to taxonomists for standard genome sequencing and annotation.</title>
        <authorList>
            <consortium name="The Broad Institute Genomics Platform"/>
            <consortium name="The Broad Institute Genome Sequencing Center for Infectious Disease"/>
            <person name="Wu L."/>
            <person name="Ma J."/>
        </authorList>
    </citation>
    <scope>NUCLEOTIDE SEQUENCE [LARGE SCALE GENOMIC DNA]</scope>
    <source>
        <strain evidence="5">CCUG 63287</strain>
    </source>
</reference>
<evidence type="ECO:0000256" key="1">
    <source>
        <dbReference type="ARBA" id="ARBA00010646"/>
    </source>
</evidence>
<keyword evidence="3" id="KW-0326">Glycosidase</keyword>
<keyword evidence="2" id="KW-0378">Hydrolase</keyword>
<comment type="caution">
    <text evidence="4">The sequence shown here is derived from an EMBL/GenBank/DDBJ whole genome shotgun (WGS) entry which is preliminary data.</text>
</comment>
<dbReference type="Proteomes" id="UP001595987">
    <property type="component" value="Unassembled WGS sequence"/>
</dbReference>
<dbReference type="InterPro" id="IPR018077">
    <property type="entry name" value="Glyco_hydro_fam25_subgr"/>
</dbReference>
<dbReference type="Gene3D" id="3.20.20.80">
    <property type="entry name" value="Glycosidases"/>
    <property type="match status" value="1"/>
</dbReference>
<protein>
    <submittedName>
        <fullName evidence="4">GH25 family lysozyme</fullName>
    </submittedName>
</protein>
<evidence type="ECO:0000313" key="5">
    <source>
        <dbReference type="Proteomes" id="UP001595987"/>
    </source>
</evidence>
<comment type="similarity">
    <text evidence="1">Belongs to the glycosyl hydrolase 25 family.</text>
</comment>
<dbReference type="SUPFAM" id="SSF51445">
    <property type="entry name" value="(Trans)glycosidases"/>
    <property type="match status" value="1"/>
</dbReference>
<evidence type="ECO:0000256" key="2">
    <source>
        <dbReference type="ARBA" id="ARBA00022801"/>
    </source>
</evidence>
<keyword evidence="5" id="KW-1185">Reference proteome</keyword>
<accession>A0ABV9JGK9</accession>
<dbReference type="PANTHER" id="PTHR34135">
    <property type="entry name" value="LYSOZYME"/>
    <property type="match status" value="1"/>
</dbReference>
<name>A0ABV9JGK9_9LACT</name>
<dbReference type="RefSeq" id="WP_213535899.1">
    <property type="nucleotide sequence ID" value="NZ_BOVQ01000005.1"/>
</dbReference>
<organism evidence="4 5">
    <name type="scientific">Lactococcus nasutitermitis</name>
    <dbReference type="NCBI Taxonomy" id="1652957"/>
    <lineage>
        <taxon>Bacteria</taxon>
        <taxon>Bacillati</taxon>
        <taxon>Bacillota</taxon>
        <taxon>Bacilli</taxon>
        <taxon>Lactobacillales</taxon>
        <taxon>Streptococcaceae</taxon>
        <taxon>Lactococcus</taxon>
    </lineage>
</organism>
<dbReference type="Pfam" id="PF01183">
    <property type="entry name" value="Glyco_hydro_25"/>
    <property type="match status" value="1"/>
</dbReference>
<dbReference type="PROSITE" id="PS51904">
    <property type="entry name" value="GLYCOSYL_HYDROL_F25_2"/>
    <property type="match status" value="1"/>
</dbReference>
<dbReference type="InterPro" id="IPR017853">
    <property type="entry name" value="GH"/>
</dbReference>
<evidence type="ECO:0000313" key="4">
    <source>
        <dbReference type="EMBL" id="MFC4652625.1"/>
    </source>
</evidence>